<keyword evidence="3" id="KW-0201">Cytochrome c-type biogenesis</keyword>
<feature type="domain" description="Cytochrome c-type biogenesis protein H Ig-like" evidence="7">
    <location>
        <begin position="300"/>
        <end position="407"/>
    </location>
</feature>
<feature type="repeat" description="TPR" evidence="5">
    <location>
        <begin position="154"/>
        <end position="187"/>
    </location>
</feature>
<keyword evidence="10" id="KW-1185">Reference proteome</keyword>
<dbReference type="InterPro" id="IPR011990">
    <property type="entry name" value="TPR-like_helical_dom_sf"/>
</dbReference>
<dbReference type="InterPro" id="IPR051263">
    <property type="entry name" value="C-type_cytochrome_biogenesis"/>
</dbReference>
<feature type="domain" description="Cytochrome c-type biogenesis protein H TPR" evidence="8">
    <location>
        <begin position="133"/>
        <end position="261"/>
    </location>
</feature>
<dbReference type="InterPro" id="IPR056413">
    <property type="entry name" value="TPR_CcmH_CycH"/>
</dbReference>
<comment type="subcellular location">
    <subcellularLocation>
        <location evidence="1">Cell envelope</location>
    </subcellularLocation>
</comment>
<dbReference type="Pfam" id="PF23914">
    <property type="entry name" value="TPR_CcmH_CycH"/>
    <property type="match status" value="1"/>
</dbReference>
<dbReference type="Pfam" id="PF23892">
    <property type="entry name" value="Ig_CycH"/>
    <property type="match status" value="1"/>
</dbReference>
<organism evidence="9 10">
    <name type="scientific">Spectribacter acetivorans</name>
    <dbReference type="NCBI Taxonomy" id="3075603"/>
    <lineage>
        <taxon>Bacteria</taxon>
        <taxon>Pseudomonadati</taxon>
        <taxon>Pseudomonadota</taxon>
        <taxon>Gammaproteobacteria</taxon>
        <taxon>Salinisphaerales</taxon>
        <taxon>Salinisphaeraceae</taxon>
        <taxon>Spectribacter</taxon>
    </lineage>
</organism>
<evidence type="ECO:0000256" key="4">
    <source>
        <dbReference type="ARBA" id="ARBA00022803"/>
    </source>
</evidence>
<evidence type="ECO:0000259" key="7">
    <source>
        <dbReference type="Pfam" id="PF23892"/>
    </source>
</evidence>
<evidence type="ECO:0000256" key="6">
    <source>
        <dbReference type="SAM" id="Phobius"/>
    </source>
</evidence>
<gene>
    <name evidence="9" type="primary">ccmI</name>
    <name evidence="9" type="ORF">RM531_09995</name>
</gene>
<keyword evidence="6" id="KW-1133">Transmembrane helix</keyword>
<dbReference type="Proteomes" id="UP001259982">
    <property type="component" value="Unassembled WGS sequence"/>
</dbReference>
<keyword evidence="4 5" id="KW-0802">TPR repeat</keyword>
<dbReference type="PANTHER" id="PTHR47870:SF1">
    <property type="entry name" value="CYTOCHROME C-TYPE BIOGENESIS PROTEIN CCMH"/>
    <property type="match status" value="1"/>
</dbReference>
<evidence type="ECO:0000256" key="5">
    <source>
        <dbReference type="PROSITE-ProRule" id="PRU00339"/>
    </source>
</evidence>
<dbReference type="EMBL" id="JAVRHY010000008">
    <property type="protein sequence ID" value="MDT0618804.1"/>
    <property type="molecule type" value="Genomic_DNA"/>
</dbReference>
<sequence length="411" mass="44306">MLVFWAVAAVMTLAAIALVSWPLLRRDADRPTLSADEVDVALYHRRQAELHADYRDGLLDEADLASVHEELDRQLLLDTAPPDLNKDHSLAGTGLREYWPVIVAIPTIPLIAISLYLAIGANHSAIEGGGGETRDIQAMVEKLRSRLDEAPDDGEGWLMLGRTHATLGDNRKAVAALSRAYQLRADDPAVLVAYARALARGRTPESFVGRPAELLEQALQAAPQHPQALWFAGIAAAQQRDFTDAARHWRTLLAQVPPESEDARIIQRNLREIEQRTQGASGELIADSRNTNKATGSASIEVSVRLSDTLSGRITGREPVFVFARAVDGPPMPLAVIRRSANQLPFAVTLDDGDSMVPDRGLSGHDQVMLIARVARSGNAAAASGDLTSGEQLVSPAAKKPVVITIDSVVP</sequence>
<name>A0ABU3B8L4_9GAMM</name>
<dbReference type="InterPro" id="IPR056412">
    <property type="entry name" value="Ig_CycH"/>
</dbReference>
<dbReference type="PROSITE" id="PS50005">
    <property type="entry name" value="TPR"/>
    <property type="match status" value="1"/>
</dbReference>
<dbReference type="Gene3D" id="1.25.40.10">
    <property type="entry name" value="Tetratricopeptide repeat domain"/>
    <property type="match status" value="1"/>
</dbReference>
<evidence type="ECO:0000256" key="2">
    <source>
        <dbReference type="ARBA" id="ARBA00022737"/>
    </source>
</evidence>
<dbReference type="NCBIfam" id="TIGR03142">
    <property type="entry name" value="cytochro_ccmI"/>
    <property type="match status" value="1"/>
</dbReference>
<proteinExistence type="predicted"/>
<dbReference type="SUPFAM" id="SSF48452">
    <property type="entry name" value="TPR-like"/>
    <property type="match status" value="1"/>
</dbReference>
<comment type="caution">
    <text evidence="9">The sequence shown here is derived from an EMBL/GenBank/DDBJ whole genome shotgun (WGS) entry which is preliminary data.</text>
</comment>
<evidence type="ECO:0000256" key="1">
    <source>
        <dbReference type="ARBA" id="ARBA00004196"/>
    </source>
</evidence>
<dbReference type="InterPro" id="IPR019734">
    <property type="entry name" value="TPR_rpt"/>
</dbReference>
<feature type="transmembrane region" description="Helical" evidence="6">
    <location>
        <begin position="98"/>
        <end position="119"/>
    </location>
</feature>
<evidence type="ECO:0000313" key="10">
    <source>
        <dbReference type="Proteomes" id="UP001259982"/>
    </source>
</evidence>
<reference evidence="9 10" key="1">
    <citation type="submission" date="2023-09" db="EMBL/GenBank/DDBJ databases">
        <authorList>
            <person name="Rey-Velasco X."/>
        </authorList>
    </citation>
    <scope>NUCLEOTIDE SEQUENCE [LARGE SCALE GENOMIC DNA]</scope>
    <source>
        <strain evidence="9 10">P385</strain>
    </source>
</reference>
<keyword evidence="6" id="KW-0812">Transmembrane</keyword>
<keyword evidence="6" id="KW-0472">Membrane</keyword>
<evidence type="ECO:0000256" key="3">
    <source>
        <dbReference type="ARBA" id="ARBA00022748"/>
    </source>
</evidence>
<evidence type="ECO:0000259" key="8">
    <source>
        <dbReference type="Pfam" id="PF23914"/>
    </source>
</evidence>
<accession>A0ABU3B8L4</accession>
<evidence type="ECO:0000313" key="9">
    <source>
        <dbReference type="EMBL" id="MDT0618804.1"/>
    </source>
</evidence>
<dbReference type="PANTHER" id="PTHR47870">
    <property type="entry name" value="CYTOCHROME C-TYPE BIOGENESIS PROTEIN CCMH"/>
    <property type="match status" value="1"/>
</dbReference>
<dbReference type="InterPro" id="IPR017560">
    <property type="entry name" value="Cyt_c_biogenesis_CcmI"/>
</dbReference>
<dbReference type="RefSeq" id="WP_311659109.1">
    <property type="nucleotide sequence ID" value="NZ_JAVRHY010000008.1"/>
</dbReference>
<keyword evidence="2" id="KW-0677">Repeat</keyword>
<protein>
    <submittedName>
        <fullName evidence="9">C-type cytochrome biogenesis protein CcmI</fullName>
    </submittedName>
</protein>